<proteinExistence type="predicted"/>
<evidence type="ECO:0000256" key="1">
    <source>
        <dbReference type="SAM" id="MobiDB-lite"/>
    </source>
</evidence>
<feature type="compositionally biased region" description="Basic and acidic residues" evidence="1">
    <location>
        <begin position="63"/>
        <end position="74"/>
    </location>
</feature>
<reference evidence="2" key="1">
    <citation type="submission" date="2022-11" db="EMBL/GenBank/DDBJ databases">
        <authorList>
            <person name="Petersen C."/>
        </authorList>
    </citation>
    <scope>NUCLEOTIDE SEQUENCE</scope>
    <source>
        <strain evidence="2">IBT 30761</strain>
    </source>
</reference>
<organism evidence="2 3">
    <name type="scientific">Penicillium argentinense</name>
    <dbReference type="NCBI Taxonomy" id="1131581"/>
    <lineage>
        <taxon>Eukaryota</taxon>
        <taxon>Fungi</taxon>
        <taxon>Dikarya</taxon>
        <taxon>Ascomycota</taxon>
        <taxon>Pezizomycotina</taxon>
        <taxon>Eurotiomycetes</taxon>
        <taxon>Eurotiomycetidae</taxon>
        <taxon>Eurotiales</taxon>
        <taxon>Aspergillaceae</taxon>
        <taxon>Penicillium</taxon>
    </lineage>
</organism>
<accession>A0A9W9EWQ7</accession>
<evidence type="ECO:0000313" key="2">
    <source>
        <dbReference type="EMBL" id="KAJ5089275.1"/>
    </source>
</evidence>
<dbReference type="Proteomes" id="UP001149074">
    <property type="component" value="Unassembled WGS sequence"/>
</dbReference>
<dbReference type="RefSeq" id="XP_056471257.1">
    <property type="nucleotide sequence ID" value="XM_056620451.1"/>
</dbReference>
<evidence type="ECO:0000313" key="3">
    <source>
        <dbReference type="Proteomes" id="UP001149074"/>
    </source>
</evidence>
<gene>
    <name evidence="2" type="ORF">N7532_007959</name>
</gene>
<sequence>MPNPNSCGMVAHRLPNGAHNQSAGNTQKREVEIGDPWIFPREMHPFAIRWNFESSHAGGPPAGRDEAKPLEAAG</sequence>
<dbReference type="AlphaFoldDB" id="A0A9W9EWQ7"/>
<reference evidence="2" key="2">
    <citation type="journal article" date="2023" name="IMA Fungus">
        <title>Comparative genomic study of the Penicillium genus elucidates a diverse pangenome and 15 lateral gene transfer events.</title>
        <authorList>
            <person name="Petersen C."/>
            <person name="Sorensen T."/>
            <person name="Nielsen M.R."/>
            <person name="Sondergaard T.E."/>
            <person name="Sorensen J.L."/>
            <person name="Fitzpatrick D.A."/>
            <person name="Frisvad J.C."/>
            <person name="Nielsen K.L."/>
        </authorList>
    </citation>
    <scope>NUCLEOTIDE SEQUENCE</scope>
    <source>
        <strain evidence="2">IBT 30761</strain>
    </source>
</reference>
<dbReference type="GeneID" id="81359430"/>
<keyword evidence="3" id="KW-1185">Reference proteome</keyword>
<feature type="region of interest" description="Disordered" evidence="1">
    <location>
        <begin position="1"/>
        <end position="29"/>
    </location>
</feature>
<name>A0A9W9EWQ7_9EURO</name>
<dbReference type="EMBL" id="JAPQKI010000009">
    <property type="protein sequence ID" value="KAJ5089275.1"/>
    <property type="molecule type" value="Genomic_DNA"/>
</dbReference>
<feature type="region of interest" description="Disordered" evidence="1">
    <location>
        <begin position="52"/>
        <end position="74"/>
    </location>
</feature>
<comment type="caution">
    <text evidence="2">The sequence shown here is derived from an EMBL/GenBank/DDBJ whole genome shotgun (WGS) entry which is preliminary data.</text>
</comment>
<protein>
    <submittedName>
        <fullName evidence="2">Uncharacterized protein</fullName>
    </submittedName>
</protein>